<dbReference type="PANTHER" id="PTHR10465:SF0">
    <property type="entry name" value="SARCALUMENIN"/>
    <property type="match status" value="1"/>
</dbReference>
<dbReference type="Gene3D" id="3.40.50.300">
    <property type="entry name" value="P-loop containing nucleotide triphosphate hydrolases"/>
    <property type="match status" value="1"/>
</dbReference>
<dbReference type="AlphaFoldDB" id="A0A1D7TH38"/>
<dbReference type="RefSeq" id="WP_069477276.1">
    <property type="nucleotide sequence ID" value="NZ_CP017111.1"/>
</dbReference>
<sequence>MHVINDFFLLIWSERLNQQAVFDEKHKRELDQIRSTTFDNFCDSAAILLIINPHNFANMARLEEPKTVLKTLFQHTIFSKETIQYAQSQLLGYLIYLGNVQINHAILKRLELLKKEGIISYDALRSLGSILSLIEEKKIEVTALHVKRATPQENYYKTALYRLFVAIENLKGAVELPRLQERLHLIPERLENQRFSIGITGVMNAGKSTMLNALLGKEVLGTSVVPETANLTLIKYAKEPYAVVNFWNAKEWSKIEEGAKSLKSLEAFVKESRAHFGETFNTIITPKGESASIPVESLALYTSAKHSDKKCNLVKSVELYTDLKFVQDGVQIVDTPGLDDPVIQREEITLEYLSECDLMIHLMNAAQAATQKDIDFIIDALLYRNVAQLLIVITRIDAIAEKELQEVIAYTKRSIEARLKEQNKGAKLDEVIAKIVFIPIAGKLALMHKLGQEKEALALGYDMERTGLPLVETYLEDVLFGSNSQKANLIISSNRKEIESIIIESMASFEQERHYLTISHEEIEQAYAKHQEEKTVMAHFLEQIKTSVAQSKEEMEHYFGTLQKFANNQLDKLSYVVKRRISDDVSYEFSKNKKAPKEERIGSMIETAMKDGLVDLVRDYRYEFQKKMQSSLEYMDAQYGEFKSDTSAHHFDARAFCEEHLGSLLIFKNSTIVISGANDAIKKYGKNDLNMLSTALDAILGTEFLHVKEMLEEKLHKINHVLLSSFVSLCEAPARLIEERFSAEEALLEKAMRQMRDATHNREARSVEIEEKVRVMGIVLNDLSATKESK</sequence>
<dbReference type="GO" id="GO:0005525">
    <property type="term" value="F:GTP binding"/>
    <property type="evidence" value="ECO:0007669"/>
    <property type="project" value="UniProtKB-KW"/>
</dbReference>
<dbReference type="KEGG" id="shal:SHALO_0545"/>
<keyword evidence="4" id="KW-0342">GTP-binding</keyword>
<reference evidence="8" key="1">
    <citation type="submission" date="2016-08" db="EMBL/GenBank/DDBJ databases">
        <title>Complete genome sequence of the organohalide-respiring Epsilonproteobacterium Sulfurospirillum halorespirans.</title>
        <authorList>
            <person name="Goris T."/>
            <person name="Zimmermann J."/>
            <person name="Schenz B."/>
            <person name="Lemos M."/>
            <person name="Hackermueller J."/>
            <person name="Diekert G."/>
        </authorList>
    </citation>
    <scope>NUCLEOTIDE SEQUENCE [LARGE SCALE GENOMIC DNA]</scope>
    <source>
        <strain>DSM 13726</strain>
        <strain evidence="8">PCE-M2</strain>
    </source>
</reference>
<keyword evidence="5" id="KW-0472">Membrane</keyword>
<name>A0A1D7TH38_9BACT</name>
<evidence type="ECO:0000256" key="1">
    <source>
        <dbReference type="ARBA" id="ARBA00004370"/>
    </source>
</evidence>
<dbReference type="InterPro" id="IPR027417">
    <property type="entry name" value="P-loop_NTPase"/>
</dbReference>
<keyword evidence="3" id="KW-0378">Hydrolase</keyword>
<protein>
    <submittedName>
        <fullName evidence="7">Dynamin-like domain-containing protein</fullName>
    </submittedName>
</protein>
<dbReference type="SUPFAM" id="SSF52540">
    <property type="entry name" value="P-loop containing nucleoside triphosphate hydrolases"/>
    <property type="match status" value="1"/>
</dbReference>
<dbReference type="InterPro" id="IPR045063">
    <property type="entry name" value="Dynamin_N"/>
</dbReference>
<evidence type="ECO:0000256" key="2">
    <source>
        <dbReference type="ARBA" id="ARBA00022741"/>
    </source>
</evidence>
<dbReference type="PANTHER" id="PTHR10465">
    <property type="entry name" value="TRANSMEMBRANE GTPASE FZO1"/>
    <property type="match status" value="1"/>
</dbReference>
<dbReference type="InterPro" id="IPR027094">
    <property type="entry name" value="Mitofusin_fam"/>
</dbReference>
<evidence type="ECO:0000256" key="3">
    <source>
        <dbReference type="ARBA" id="ARBA00022801"/>
    </source>
</evidence>
<keyword evidence="2" id="KW-0547">Nucleotide-binding</keyword>
<dbReference type="EMBL" id="CP017111">
    <property type="protein sequence ID" value="AOO64335.1"/>
    <property type="molecule type" value="Genomic_DNA"/>
</dbReference>
<evidence type="ECO:0000313" key="8">
    <source>
        <dbReference type="Proteomes" id="UP000094609"/>
    </source>
</evidence>
<proteinExistence type="predicted"/>
<gene>
    <name evidence="7" type="ORF">SHALO_0545</name>
</gene>
<dbReference type="Proteomes" id="UP000094609">
    <property type="component" value="Chromosome"/>
</dbReference>
<dbReference type="CDD" id="cd09912">
    <property type="entry name" value="DLP_2"/>
    <property type="match status" value="1"/>
</dbReference>
<evidence type="ECO:0000259" key="6">
    <source>
        <dbReference type="Pfam" id="PF00350"/>
    </source>
</evidence>
<accession>A0A1D7TH38</accession>
<dbReference type="STRING" id="1193502.SHALO_0545"/>
<organism evidence="7 8">
    <name type="scientific">Sulfurospirillum halorespirans DSM 13726</name>
    <dbReference type="NCBI Taxonomy" id="1193502"/>
    <lineage>
        <taxon>Bacteria</taxon>
        <taxon>Pseudomonadati</taxon>
        <taxon>Campylobacterota</taxon>
        <taxon>Epsilonproteobacteria</taxon>
        <taxon>Campylobacterales</taxon>
        <taxon>Sulfurospirillaceae</taxon>
        <taxon>Sulfurospirillum</taxon>
    </lineage>
</organism>
<dbReference type="PATRIC" id="fig|1193502.14.peg.555"/>
<comment type="subcellular location">
    <subcellularLocation>
        <location evidence="1">Membrane</location>
    </subcellularLocation>
</comment>
<dbReference type="Pfam" id="PF00350">
    <property type="entry name" value="Dynamin_N"/>
    <property type="match status" value="1"/>
</dbReference>
<dbReference type="GO" id="GO:0003924">
    <property type="term" value="F:GTPase activity"/>
    <property type="evidence" value="ECO:0007669"/>
    <property type="project" value="InterPro"/>
</dbReference>
<feature type="domain" description="Dynamin N-terminal" evidence="6">
    <location>
        <begin position="197"/>
        <end position="394"/>
    </location>
</feature>
<keyword evidence="8" id="KW-1185">Reference proteome</keyword>
<evidence type="ECO:0000256" key="5">
    <source>
        <dbReference type="ARBA" id="ARBA00023136"/>
    </source>
</evidence>
<evidence type="ECO:0000256" key="4">
    <source>
        <dbReference type="ARBA" id="ARBA00023134"/>
    </source>
</evidence>
<dbReference type="GO" id="GO:0016020">
    <property type="term" value="C:membrane"/>
    <property type="evidence" value="ECO:0007669"/>
    <property type="project" value="UniProtKB-SubCell"/>
</dbReference>
<evidence type="ECO:0000313" key="7">
    <source>
        <dbReference type="EMBL" id="AOO64335.1"/>
    </source>
</evidence>